<evidence type="ECO:0000313" key="1">
    <source>
        <dbReference type="EMBL" id="OXM15938.1"/>
    </source>
</evidence>
<reference evidence="1 2" key="1">
    <citation type="submission" date="2017-07" db="EMBL/GenBank/DDBJ databases">
        <title>Paenibacillus herberti R33 genome sequencing and assembly.</title>
        <authorList>
            <person name="Su W."/>
        </authorList>
    </citation>
    <scope>NUCLEOTIDE SEQUENCE [LARGE SCALE GENOMIC DNA]</scope>
    <source>
        <strain evidence="1 2">R33</strain>
    </source>
</reference>
<sequence length="155" mass="16773">MKLGVILVLFILLVIVSRLSSAVEDGSLEDNNLTAQGKTKGFNVYNITVEDTRFALILVSTVISSGFASPPPRAHTIGPDEDYHFEVALNSTGASGAAGVIYEVVNPVYQRAIGRLSVSMGVKLGTPSTTYNYTRYEFFPINFNTGGTYITVRND</sequence>
<dbReference type="Proteomes" id="UP000215145">
    <property type="component" value="Unassembled WGS sequence"/>
</dbReference>
<gene>
    <name evidence="1" type="ORF">CGZ75_04310</name>
</gene>
<proteinExistence type="predicted"/>
<dbReference type="EMBL" id="NMUQ01000001">
    <property type="protein sequence ID" value="OXM15938.1"/>
    <property type="molecule type" value="Genomic_DNA"/>
</dbReference>
<keyword evidence="2" id="KW-1185">Reference proteome</keyword>
<organism evidence="1 2">
    <name type="scientific">Paenibacillus herberti</name>
    <dbReference type="NCBI Taxonomy" id="1619309"/>
    <lineage>
        <taxon>Bacteria</taxon>
        <taxon>Bacillati</taxon>
        <taxon>Bacillota</taxon>
        <taxon>Bacilli</taxon>
        <taxon>Bacillales</taxon>
        <taxon>Paenibacillaceae</taxon>
        <taxon>Paenibacillus</taxon>
    </lineage>
</organism>
<name>A0A229P1C7_9BACL</name>
<protein>
    <submittedName>
        <fullName evidence="1">Uncharacterized protein</fullName>
    </submittedName>
</protein>
<comment type="caution">
    <text evidence="1">The sequence shown here is derived from an EMBL/GenBank/DDBJ whole genome shotgun (WGS) entry which is preliminary data.</text>
</comment>
<dbReference type="AlphaFoldDB" id="A0A229P1C7"/>
<accession>A0A229P1C7</accession>
<evidence type="ECO:0000313" key="2">
    <source>
        <dbReference type="Proteomes" id="UP000215145"/>
    </source>
</evidence>